<protein>
    <submittedName>
        <fullName evidence="1">Uncharacterized protein</fullName>
    </submittedName>
</protein>
<dbReference type="AlphaFoldDB" id="W9N7L3"/>
<organism evidence="1">
    <name type="scientific">Fusarium oxysporum f. sp. pisi HDV247</name>
    <dbReference type="NCBI Taxonomy" id="1080344"/>
    <lineage>
        <taxon>Eukaryota</taxon>
        <taxon>Fungi</taxon>
        <taxon>Dikarya</taxon>
        <taxon>Ascomycota</taxon>
        <taxon>Pezizomycotina</taxon>
        <taxon>Sordariomycetes</taxon>
        <taxon>Hypocreomycetidae</taxon>
        <taxon>Hypocreales</taxon>
        <taxon>Nectriaceae</taxon>
        <taxon>Fusarium</taxon>
        <taxon>Fusarium oxysporum species complex</taxon>
    </lineage>
</organism>
<gene>
    <name evidence="1" type="ORF">FOVG_19689</name>
</gene>
<accession>W9N7L3</accession>
<reference evidence="1" key="2">
    <citation type="submission" date="2012-05" db="EMBL/GenBank/DDBJ databases">
        <title>Annotation of the Genome Sequence of Fusarium oxysporum HDV247.</title>
        <authorList>
            <consortium name="The Broad Institute Genomics Platform"/>
            <person name="Ma L.-J."/>
            <person name="Corby-Kistler H."/>
            <person name="Broz K."/>
            <person name="Gale L.R."/>
            <person name="Jonkers W."/>
            <person name="O'Donnell K."/>
            <person name="Ploetz R."/>
            <person name="Steinberg C."/>
            <person name="Schwartz D.C."/>
            <person name="VanEtten H."/>
            <person name="Zhou S."/>
            <person name="Young S.K."/>
            <person name="Zeng Q."/>
            <person name="Gargeya S."/>
            <person name="Fitzgerald M."/>
            <person name="Abouelleil A."/>
            <person name="Alvarado L."/>
            <person name="Chapman S.B."/>
            <person name="Gainer-Dewar J."/>
            <person name="Goldberg J."/>
            <person name="Griggs A."/>
            <person name="Gujja S."/>
            <person name="Hansen M."/>
            <person name="Howarth C."/>
            <person name="Imamovic A."/>
            <person name="Ireland A."/>
            <person name="Larimer J."/>
            <person name="McCowan C."/>
            <person name="Murphy C."/>
            <person name="Pearson M."/>
            <person name="Poon T.W."/>
            <person name="Priest M."/>
            <person name="Roberts A."/>
            <person name="Saif S."/>
            <person name="Shea T."/>
            <person name="Sykes S."/>
            <person name="Wortman J."/>
            <person name="Nusbaum C."/>
            <person name="Birren B."/>
        </authorList>
    </citation>
    <scope>NUCLEOTIDE SEQUENCE</scope>
    <source>
        <strain evidence="1">HDV247</strain>
    </source>
</reference>
<reference evidence="1" key="1">
    <citation type="submission" date="2011-10" db="EMBL/GenBank/DDBJ databases">
        <title>The Genome Sequence of Fusarium oxysporum HDV247.</title>
        <authorList>
            <consortium name="The Broad Institute Genome Sequencing Platform"/>
            <person name="Ma L.-J."/>
            <person name="Gale L.R."/>
            <person name="Schwartz D.C."/>
            <person name="Zhou S."/>
            <person name="Corby-Kistler H."/>
            <person name="Young S.K."/>
            <person name="Zeng Q."/>
            <person name="Gargeya S."/>
            <person name="Fitzgerald M."/>
            <person name="Haas B."/>
            <person name="Abouelleil A."/>
            <person name="Alvarado L."/>
            <person name="Arachchi H.M."/>
            <person name="Berlin A."/>
            <person name="Brown A."/>
            <person name="Chapman S.B."/>
            <person name="Chen Z."/>
            <person name="Dunbar C."/>
            <person name="Freedman E."/>
            <person name="Gearin G."/>
            <person name="Goldberg J."/>
            <person name="Griggs A."/>
            <person name="Gujja S."/>
            <person name="Heiman D."/>
            <person name="Howarth C."/>
            <person name="Larson L."/>
            <person name="Lui A."/>
            <person name="MacDonald P.J.P."/>
            <person name="Montmayeur A."/>
            <person name="Murphy C."/>
            <person name="Neiman D."/>
            <person name="Pearson M."/>
            <person name="Priest M."/>
            <person name="Roberts A."/>
            <person name="Saif S."/>
            <person name="Shea T."/>
            <person name="Shenoy N."/>
            <person name="Sisk P."/>
            <person name="Stolte C."/>
            <person name="Sykes S."/>
            <person name="Wortman J."/>
            <person name="Nusbaum C."/>
            <person name="Birren B."/>
        </authorList>
    </citation>
    <scope>NUCLEOTIDE SEQUENCE [LARGE SCALE GENOMIC DNA]</scope>
    <source>
        <strain evidence="1">HDV247</strain>
    </source>
</reference>
<dbReference type="HOGENOM" id="CLU_3068727_0_0_1"/>
<dbReference type="Proteomes" id="UP000030751">
    <property type="component" value="Unassembled WGS sequence"/>
</dbReference>
<sequence>MPQSSVLSLCYLKNGEFSVSLGLELGSSVCEVGSSIPVHEDSEIKHQGQQNQH</sequence>
<proteinExistence type="predicted"/>
<evidence type="ECO:0000313" key="1">
    <source>
        <dbReference type="EMBL" id="EXA28723.1"/>
    </source>
</evidence>
<dbReference type="EMBL" id="JH651191">
    <property type="protein sequence ID" value="EXA28723.1"/>
    <property type="molecule type" value="Genomic_DNA"/>
</dbReference>
<name>W9N7L3_FUSOX</name>